<accession>A0A1X6NWT3</accession>
<feature type="compositionally biased region" description="Basic residues" evidence="1">
    <location>
        <begin position="335"/>
        <end position="345"/>
    </location>
</feature>
<dbReference type="AlphaFoldDB" id="A0A1X6NWT3"/>
<evidence type="ECO:0000313" key="2">
    <source>
        <dbReference type="EMBL" id="OSX73089.1"/>
    </source>
</evidence>
<feature type="compositionally biased region" description="Basic residues" evidence="1">
    <location>
        <begin position="386"/>
        <end position="397"/>
    </location>
</feature>
<reference evidence="2 3" key="1">
    <citation type="submission" date="2017-03" db="EMBL/GenBank/DDBJ databases">
        <title>WGS assembly of Porphyra umbilicalis.</title>
        <authorList>
            <person name="Brawley S.H."/>
            <person name="Blouin N.A."/>
            <person name="Ficko-Blean E."/>
            <person name="Wheeler G.L."/>
            <person name="Lohr M."/>
            <person name="Goodson H.V."/>
            <person name="Jenkins J.W."/>
            <person name="Blaby-Haas C.E."/>
            <person name="Helliwell K.E."/>
            <person name="Chan C."/>
            <person name="Marriage T."/>
            <person name="Bhattacharya D."/>
            <person name="Klein A.S."/>
            <person name="Badis Y."/>
            <person name="Brodie J."/>
            <person name="Cao Y."/>
            <person name="Collen J."/>
            <person name="Dittami S.M."/>
            <person name="Gachon C.M."/>
            <person name="Green B.R."/>
            <person name="Karpowicz S."/>
            <person name="Kim J.W."/>
            <person name="Kudahl U."/>
            <person name="Lin S."/>
            <person name="Michel G."/>
            <person name="Mittag M."/>
            <person name="Olson B.J."/>
            <person name="Pangilinan J."/>
            <person name="Peng Y."/>
            <person name="Qiu H."/>
            <person name="Shu S."/>
            <person name="Singer J.T."/>
            <person name="Smith A.G."/>
            <person name="Sprecher B.N."/>
            <person name="Wagner V."/>
            <person name="Wang W."/>
            <person name="Wang Z.-Y."/>
            <person name="Yan J."/>
            <person name="Yarish C."/>
            <person name="Zoeuner-Riek S."/>
            <person name="Zhuang Y."/>
            <person name="Zou Y."/>
            <person name="Lindquist E.A."/>
            <person name="Grimwood J."/>
            <person name="Barry K."/>
            <person name="Rokhsar D.S."/>
            <person name="Schmutz J."/>
            <person name="Stiller J.W."/>
            <person name="Grossman A.R."/>
            <person name="Prochnik S.E."/>
        </authorList>
    </citation>
    <scope>NUCLEOTIDE SEQUENCE [LARGE SCALE GENOMIC DNA]</scope>
    <source>
        <strain evidence="2">4086291</strain>
    </source>
</reference>
<feature type="compositionally biased region" description="Basic and acidic residues" evidence="1">
    <location>
        <begin position="161"/>
        <end position="171"/>
    </location>
</feature>
<dbReference type="EMBL" id="KV919020">
    <property type="protein sequence ID" value="OSX73089.1"/>
    <property type="molecule type" value="Genomic_DNA"/>
</dbReference>
<feature type="compositionally biased region" description="Basic and acidic residues" evidence="1">
    <location>
        <begin position="69"/>
        <end position="96"/>
    </location>
</feature>
<name>A0A1X6NWT3_PORUM</name>
<sequence>MDPLAGGGDRVDGRLPARPRVGDGHGRAAPPPRGAHVPKRGHGPAEERLIPHRVQEAHRRRRRRRPDHLRRVEEVGHRRAARDEHHVPPAGPERRGNGGGGLPVRRPPHLQHERRPRGAGGARGGRGPKRRRRARRLGRHRVDAVGVGHPLGPPERRHPRAVVDAHDEARGPRAPPAGDRRRQPPPVHKRGEGVRALPQRRPRQAQVDGRPDAPRRRACRRRPRQHRVRIGEAAVRHGRHPKAPREADGEVGEPRDEERGVEHPTVRVRVPPHNVDKVGDGDQDVEVDADVPPAGQPPHGEREGDAEEQRHLHEPPHVVALEHDEARHRIHVLKAGRPALRRRPLPHAEDHADGKAVEERRRQHRPHVQERQHGQPNAVPLVQRPVGRRRERRVHHGRKEEVEGADGEAPRRAREDVVEGDRPRAGLDARRKVRPGRAGTDAEELPRPHVGREPVDNGEERKRAIHRPHQGAVRDGWAAVGGEGAHLGGPRLGGGGGGAATSTSPASASKELVGSQNGPLRRLSAGPPSGLSTPPAVGDA</sequence>
<feature type="compositionally biased region" description="Basic and acidic residues" evidence="1">
    <location>
        <begin position="9"/>
        <end position="26"/>
    </location>
</feature>
<feature type="compositionally biased region" description="Basic residues" evidence="1">
    <location>
        <begin position="106"/>
        <end position="117"/>
    </location>
</feature>
<feature type="compositionally biased region" description="Low complexity" evidence="1">
    <location>
        <begin position="500"/>
        <end position="509"/>
    </location>
</feature>
<feature type="compositionally biased region" description="Basic residues" evidence="1">
    <location>
        <begin position="216"/>
        <end position="228"/>
    </location>
</feature>
<keyword evidence="3" id="KW-1185">Reference proteome</keyword>
<dbReference type="Proteomes" id="UP000218209">
    <property type="component" value="Unassembled WGS sequence"/>
</dbReference>
<protein>
    <submittedName>
        <fullName evidence="2">Uncharacterized protein</fullName>
    </submittedName>
</protein>
<evidence type="ECO:0000256" key="1">
    <source>
        <dbReference type="SAM" id="MobiDB-lite"/>
    </source>
</evidence>
<feature type="compositionally biased region" description="Basic and acidic residues" evidence="1">
    <location>
        <begin position="444"/>
        <end position="462"/>
    </location>
</feature>
<feature type="compositionally biased region" description="Basic and acidic residues" evidence="1">
    <location>
        <begin position="398"/>
        <end position="430"/>
    </location>
</feature>
<feature type="region of interest" description="Disordered" evidence="1">
    <location>
        <begin position="1"/>
        <end position="314"/>
    </location>
</feature>
<organism evidence="2 3">
    <name type="scientific">Porphyra umbilicalis</name>
    <name type="common">Purple laver</name>
    <name type="synonym">Red alga</name>
    <dbReference type="NCBI Taxonomy" id="2786"/>
    <lineage>
        <taxon>Eukaryota</taxon>
        <taxon>Rhodophyta</taxon>
        <taxon>Bangiophyceae</taxon>
        <taxon>Bangiales</taxon>
        <taxon>Bangiaceae</taxon>
        <taxon>Porphyra</taxon>
    </lineage>
</organism>
<feature type="compositionally biased region" description="Basic and acidic residues" evidence="1">
    <location>
        <begin position="43"/>
        <end position="57"/>
    </location>
</feature>
<feature type="compositionally biased region" description="Basic and acidic residues" evidence="1">
    <location>
        <begin position="346"/>
        <end position="373"/>
    </location>
</feature>
<feature type="compositionally biased region" description="Basic and acidic residues" evidence="1">
    <location>
        <begin position="299"/>
        <end position="314"/>
    </location>
</feature>
<feature type="compositionally biased region" description="Basic and acidic residues" evidence="1">
    <location>
        <begin position="243"/>
        <end position="265"/>
    </location>
</feature>
<proteinExistence type="predicted"/>
<feature type="compositionally biased region" description="Basic residues" evidence="1">
    <location>
        <begin position="58"/>
        <end position="68"/>
    </location>
</feature>
<evidence type="ECO:0000313" key="3">
    <source>
        <dbReference type="Proteomes" id="UP000218209"/>
    </source>
</evidence>
<feature type="region of interest" description="Disordered" evidence="1">
    <location>
        <begin position="335"/>
        <end position="540"/>
    </location>
</feature>
<gene>
    <name evidence="2" type="ORF">BU14_0380s0008</name>
</gene>
<feature type="compositionally biased region" description="Gly residues" evidence="1">
    <location>
        <begin position="479"/>
        <end position="499"/>
    </location>
</feature>
<feature type="compositionally biased region" description="Basic residues" evidence="1">
    <location>
        <begin position="126"/>
        <end position="139"/>
    </location>
</feature>